<dbReference type="Gene3D" id="1.25.40.10">
    <property type="entry name" value="Tetratricopeptide repeat domain"/>
    <property type="match status" value="1"/>
</dbReference>
<keyword evidence="1" id="KW-0175">Coiled coil</keyword>
<dbReference type="PANTHER" id="PTHR45011:SF1">
    <property type="entry name" value="DAP3-BINDING CELL DEATH ENHANCER 1"/>
    <property type="match status" value="1"/>
</dbReference>
<dbReference type="InterPro" id="IPR011600">
    <property type="entry name" value="Pept_C14_caspase"/>
</dbReference>
<dbReference type="EMBL" id="PKLZ01000002">
    <property type="protein sequence ID" value="PLW83695.1"/>
    <property type="molecule type" value="Genomic_DNA"/>
</dbReference>
<dbReference type="GO" id="GO:0004197">
    <property type="term" value="F:cysteine-type endopeptidase activity"/>
    <property type="evidence" value="ECO:0007669"/>
    <property type="project" value="InterPro"/>
</dbReference>
<dbReference type="SMART" id="SM00671">
    <property type="entry name" value="SEL1"/>
    <property type="match status" value="2"/>
</dbReference>
<feature type="region of interest" description="Disordered" evidence="2">
    <location>
        <begin position="274"/>
        <end position="295"/>
    </location>
</feature>
<dbReference type="GO" id="GO:0006508">
    <property type="term" value="P:proteolysis"/>
    <property type="evidence" value="ECO:0007669"/>
    <property type="project" value="InterPro"/>
</dbReference>
<feature type="signal peptide" evidence="3">
    <location>
        <begin position="1"/>
        <end position="34"/>
    </location>
</feature>
<dbReference type="SUPFAM" id="SSF52129">
    <property type="entry name" value="Caspase-like"/>
    <property type="match status" value="1"/>
</dbReference>
<dbReference type="Pfam" id="PF08238">
    <property type="entry name" value="Sel1"/>
    <property type="match status" value="2"/>
</dbReference>
<proteinExistence type="predicted"/>
<feature type="domain" description="Peptidase C14 caspase" evidence="4">
    <location>
        <begin position="304"/>
        <end position="499"/>
    </location>
</feature>
<accession>A0A2N5Y5L9</accession>
<evidence type="ECO:0000313" key="5">
    <source>
        <dbReference type="EMBL" id="PLW83695.1"/>
    </source>
</evidence>
<dbReference type="RefSeq" id="WP_101520376.1">
    <property type="nucleotide sequence ID" value="NZ_PKLZ01000002.1"/>
</dbReference>
<feature type="compositionally biased region" description="Low complexity" evidence="2">
    <location>
        <begin position="238"/>
        <end position="253"/>
    </location>
</feature>
<dbReference type="InterPro" id="IPR011990">
    <property type="entry name" value="TPR-like_helical_dom_sf"/>
</dbReference>
<dbReference type="InterPro" id="IPR029030">
    <property type="entry name" value="Caspase-like_dom_sf"/>
</dbReference>
<keyword evidence="3" id="KW-0732">Signal</keyword>
<comment type="caution">
    <text evidence="5">The sequence shown here is derived from an EMBL/GenBank/DDBJ whole genome shotgun (WGS) entry which is preliminary data.</text>
</comment>
<feature type="coiled-coil region" evidence="1">
    <location>
        <begin position="192"/>
        <end position="237"/>
    </location>
</feature>
<dbReference type="Pfam" id="PF00656">
    <property type="entry name" value="Peptidase_C14"/>
    <property type="match status" value="1"/>
</dbReference>
<evidence type="ECO:0000313" key="6">
    <source>
        <dbReference type="Proteomes" id="UP000234845"/>
    </source>
</evidence>
<protein>
    <submittedName>
        <fullName evidence="5">Peptidase C14</fullName>
    </submittedName>
</protein>
<dbReference type="PANTHER" id="PTHR45011">
    <property type="entry name" value="DAP3-BINDING CELL DEATH ENHANCER 1"/>
    <property type="match status" value="1"/>
</dbReference>
<name>A0A2N5Y5L9_9GAMM</name>
<dbReference type="InterPro" id="IPR052748">
    <property type="entry name" value="ISR_Activator"/>
</dbReference>
<dbReference type="AlphaFoldDB" id="A0A2N5Y5L9"/>
<keyword evidence="6" id="KW-1185">Reference proteome</keyword>
<feature type="region of interest" description="Disordered" evidence="2">
    <location>
        <begin position="238"/>
        <end position="258"/>
    </location>
</feature>
<dbReference type="SUPFAM" id="SSF81901">
    <property type="entry name" value="HCP-like"/>
    <property type="match status" value="1"/>
</dbReference>
<sequence length="543" mass="58909">MNSTLSSLRSPRYRNSTGKPLGIALAALLLSACAGSGGPIEIPADATVADLSIVDCLLPGQVRQLGNSTYLTPRRPTRTTAQDCRIRGGEYVAFDRADYKTALRVWLPAAEAGDADAQNSVGEIFERGLGTEPNYEVAVLWFRKAAEQGHKGAQFNLGTLYETGKGVSQDKATALNWYRQAWGVSEDQLVYQSDAEQELLASSEENAALRQENMTLAQQLEQDRAERAREREKARALAAAAAKAEPAQSASEPSPEPVVERVARAPVTEAPAPLENNGLISVGASSAEPGAERSKNGRNYGRYYALVIGNGDYQHLDDLVTPASDVDKISNLLSNKYGFAVQVLKNTSDVGVLRALNQLNDVLEKDDNLLIYYAGHGNRRSVGEYDAGYWLPVNAGLPPDDTFWVPTEQVSSHLARLPARRIMVVTDSTFAGLLADNPAFLMLSGRENLLSEAYIGMRFPNKSRLLLSSGQDYPLVSKSDGSTSVFAQAFIRALQNNESVVTAPALFLGMLDELDESLPGLDPEFKAIKRAGDEIGEFYFVAR</sequence>
<evidence type="ECO:0000259" key="4">
    <source>
        <dbReference type="Pfam" id="PF00656"/>
    </source>
</evidence>
<dbReference type="OrthoDB" id="6810016at2"/>
<reference evidence="6" key="1">
    <citation type="submission" date="2017-11" db="EMBL/GenBank/DDBJ databases">
        <title>The draft genome sequence of Chromatocurvus sp. F02.</title>
        <authorList>
            <person name="Du Z.-J."/>
            <person name="Chang Y.-Q."/>
        </authorList>
    </citation>
    <scope>NUCLEOTIDE SEQUENCE [LARGE SCALE GENOMIC DNA]</scope>
    <source>
        <strain evidence="6">F02</strain>
    </source>
</reference>
<organism evidence="5 6">
    <name type="scientific">Kineobactrum sediminis</name>
    <dbReference type="NCBI Taxonomy" id="1905677"/>
    <lineage>
        <taxon>Bacteria</taxon>
        <taxon>Pseudomonadati</taxon>
        <taxon>Pseudomonadota</taxon>
        <taxon>Gammaproteobacteria</taxon>
        <taxon>Cellvibrionales</taxon>
        <taxon>Halieaceae</taxon>
        <taxon>Kineobactrum</taxon>
    </lineage>
</organism>
<dbReference type="Proteomes" id="UP000234845">
    <property type="component" value="Unassembled WGS sequence"/>
</dbReference>
<dbReference type="Gene3D" id="3.40.50.1460">
    <property type="match status" value="1"/>
</dbReference>
<evidence type="ECO:0000256" key="2">
    <source>
        <dbReference type="SAM" id="MobiDB-lite"/>
    </source>
</evidence>
<evidence type="ECO:0000256" key="3">
    <source>
        <dbReference type="SAM" id="SignalP"/>
    </source>
</evidence>
<dbReference type="InterPro" id="IPR006597">
    <property type="entry name" value="Sel1-like"/>
</dbReference>
<feature type="chain" id="PRO_5014607176" evidence="3">
    <location>
        <begin position="35"/>
        <end position="543"/>
    </location>
</feature>
<evidence type="ECO:0000256" key="1">
    <source>
        <dbReference type="SAM" id="Coils"/>
    </source>
</evidence>
<gene>
    <name evidence="5" type="ORF">CWI75_04945</name>
</gene>